<keyword evidence="3" id="KW-0472">Membrane</keyword>
<sequence length="227" mass="23904">MTHQPPPGEPPGGNHPGPPPPGGPSSDGPPDGSGQPQQPSPRPWGRILGLGCVVAVVLALFVAGCVVVLISIGEDTIEPGIEYTPEGPLPTGATTGAIGDPVVSGHLRMTVTGVQTRVLSVGTDPLRKDAEGQYIIVNVTVKNLGDTPTRFEGPGQVLIGSDGERYANDPQAEIYLGNQEKFFQRIQPDDSVSGRLVYDIPKDVKPEQLEMKDLLSPDPPVMVDLTR</sequence>
<dbReference type="Gene3D" id="2.60.40.1240">
    <property type="match status" value="1"/>
</dbReference>
<gene>
    <name evidence="5" type="ORF">CDO52_17640</name>
</gene>
<feature type="region of interest" description="Disordered" evidence="2">
    <location>
        <begin position="1"/>
        <end position="43"/>
    </location>
</feature>
<evidence type="ECO:0000256" key="2">
    <source>
        <dbReference type="SAM" id="MobiDB-lite"/>
    </source>
</evidence>
<dbReference type="KEGG" id="ngv:CDO52_17640"/>
<dbReference type="OrthoDB" id="3430849at2"/>
<accession>A0A223S8D3</accession>
<reference evidence="5 6" key="1">
    <citation type="submission" date="2017-08" db="EMBL/GenBank/DDBJ databases">
        <title>The complete genome sequence of Nocardiopsis gilva YIM 90087.</title>
        <authorList>
            <person name="Yin M."/>
            <person name="Tang S."/>
        </authorList>
    </citation>
    <scope>NUCLEOTIDE SEQUENCE [LARGE SCALE GENOMIC DNA]</scope>
    <source>
        <strain evidence="5 6">YIM 90087</strain>
    </source>
</reference>
<feature type="compositionally biased region" description="Low complexity" evidence="2">
    <location>
        <begin position="24"/>
        <end position="43"/>
    </location>
</feature>
<feature type="compositionally biased region" description="Pro residues" evidence="2">
    <location>
        <begin position="1"/>
        <end position="10"/>
    </location>
</feature>
<dbReference type="Pfam" id="PF11611">
    <property type="entry name" value="DUF4352"/>
    <property type="match status" value="1"/>
</dbReference>
<keyword evidence="3" id="KW-1133">Transmembrane helix</keyword>
<dbReference type="InterPro" id="IPR029050">
    <property type="entry name" value="Immunoprotect_excell_Ig-like"/>
</dbReference>
<protein>
    <submittedName>
        <fullName evidence="5">DUF4352 domain-containing protein</fullName>
    </submittedName>
</protein>
<feature type="domain" description="DUF4352" evidence="4">
    <location>
        <begin position="97"/>
        <end position="213"/>
    </location>
</feature>
<dbReference type="InterPro" id="IPR029051">
    <property type="entry name" value="DUF4352"/>
</dbReference>
<feature type="transmembrane region" description="Helical" evidence="3">
    <location>
        <begin position="47"/>
        <end position="72"/>
    </location>
</feature>
<dbReference type="AlphaFoldDB" id="A0A223S8D3"/>
<dbReference type="RefSeq" id="WP_083919817.1">
    <property type="nucleotide sequence ID" value="NZ_ANBG01000161.1"/>
</dbReference>
<organism evidence="5 6">
    <name type="scientific">Nocardiopsis gilva YIM 90087</name>
    <dbReference type="NCBI Taxonomy" id="1235441"/>
    <lineage>
        <taxon>Bacteria</taxon>
        <taxon>Bacillati</taxon>
        <taxon>Actinomycetota</taxon>
        <taxon>Actinomycetes</taxon>
        <taxon>Streptosporangiales</taxon>
        <taxon>Nocardiopsidaceae</taxon>
        <taxon>Nocardiopsis</taxon>
    </lineage>
</organism>
<dbReference type="Proteomes" id="UP000215005">
    <property type="component" value="Chromosome"/>
</dbReference>
<evidence type="ECO:0000313" key="5">
    <source>
        <dbReference type="EMBL" id="ASU84376.1"/>
    </source>
</evidence>
<evidence type="ECO:0000256" key="3">
    <source>
        <dbReference type="SAM" id="Phobius"/>
    </source>
</evidence>
<evidence type="ECO:0000313" key="6">
    <source>
        <dbReference type="Proteomes" id="UP000215005"/>
    </source>
</evidence>
<evidence type="ECO:0000256" key="1">
    <source>
        <dbReference type="ARBA" id="ARBA00022729"/>
    </source>
</evidence>
<keyword evidence="3" id="KW-0812">Transmembrane</keyword>
<name>A0A223S8D3_9ACTN</name>
<proteinExistence type="predicted"/>
<evidence type="ECO:0000259" key="4">
    <source>
        <dbReference type="Pfam" id="PF11611"/>
    </source>
</evidence>
<keyword evidence="1" id="KW-0732">Signal</keyword>
<keyword evidence="6" id="KW-1185">Reference proteome</keyword>
<dbReference type="EMBL" id="CP022753">
    <property type="protein sequence ID" value="ASU84376.1"/>
    <property type="molecule type" value="Genomic_DNA"/>
</dbReference>